<proteinExistence type="predicted"/>
<evidence type="ECO:0000256" key="1">
    <source>
        <dbReference type="SAM" id="MobiDB-lite"/>
    </source>
</evidence>
<sequence>MAGQEATSTTISNNDLAKAISVDRDTRPAKKVQIQEPAYSLKKPKSNRWLVADDKVYVRPHPDADWEPGVIQKCLGHMAFEVKLEDGRVLKKHKNQMRIRYFDDPKSDADFDDVLTPIKTKQPHPILRRPMMATPAPVKIADLSDDDDIFIDAAENFQEAKDEADQVIPPLRCSRRLATKPRINYKEIDP</sequence>
<accession>A0A914E048</accession>
<name>A0A914E048_9BILA</name>
<evidence type="ECO:0000313" key="2">
    <source>
        <dbReference type="Proteomes" id="UP000887540"/>
    </source>
</evidence>
<feature type="compositionally biased region" description="Polar residues" evidence="1">
    <location>
        <begin position="1"/>
        <end position="15"/>
    </location>
</feature>
<dbReference type="AlphaFoldDB" id="A0A914E048"/>
<evidence type="ECO:0000313" key="3">
    <source>
        <dbReference type="WBParaSite" id="ACRNAN_scaffold4836.g29654.t1"/>
    </source>
</evidence>
<dbReference type="WBParaSite" id="ACRNAN_scaffold4836.g29654.t1">
    <property type="protein sequence ID" value="ACRNAN_scaffold4836.g29654.t1"/>
    <property type="gene ID" value="ACRNAN_scaffold4836.g29654"/>
</dbReference>
<reference evidence="3" key="1">
    <citation type="submission" date="2022-11" db="UniProtKB">
        <authorList>
            <consortium name="WormBaseParasite"/>
        </authorList>
    </citation>
    <scope>IDENTIFICATION</scope>
</reference>
<dbReference type="Proteomes" id="UP000887540">
    <property type="component" value="Unplaced"/>
</dbReference>
<organism evidence="2 3">
    <name type="scientific">Acrobeloides nanus</name>
    <dbReference type="NCBI Taxonomy" id="290746"/>
    <lineage>
        <taxon>Eukaryota</taxon>
        <taxon>Metazoa</taxon>
        <taxon>Ecdysozoa</taxon>
        <taxon>Nematoda</taxon>
        <taxon>Chromadorea</taxon>
        <taxon>Rhabditida</taxon>
        <taxon>Tylenchina</taxon>
        <taxon>Cephalobomorpha</taxon>
        <taxon>Cephaloboidea</taxon>
        <taxon>Cephalobidae</taxon>
        <taxon>Acrobeloides</taxon>
    </lineage>
</organism>
<feature type="region of interest" description="Disordered" evidence="1">
    <location>
        <begin position="1"/>
        <end position="38"/>
    </location>
</feature>
<keyword evidence="2" id="KW-1185">Reference proteome</keyword>
<protein>
    <submittedName>
        <fullName evidence="3">Uncharacterized protein</fullName>
    </submittedName>
</protein>